<dbReference type="PANTHER" id="PTHR33463">
    <property type="entry name" value="NB-ARC DOMAIN-CONTAINING PROTEIN-RELATED"/>
    <property type="match status" value="1"/>
</dbReference>
<keyword evidence="4" id="KW-0547">Nucleotide-binding</keyword>
<accession>A0AAN9JAW3</accession>
<evidence type="ECO:0000313" key="8">
    <source>
        <dbReference type="EMBL" id="KAK7295570.1"/>
    </source>
</evidence>
<dbReference type="InterPro" id="IPR050905">
    <property type="entry name" value="Plant_NBS-LRR"/>
</dbReference>
<organism evidence="8 9">
    <name type="scientific">Clitoria ternatea</name>
    <name type="common">Butterfly pea</name>
    <dbReference type="NCBI Taxonomy" id="43366"/>
    <lineage>
        <taxon>Eukaryota</taxon>
        <taxon>Viridiplantae</taxon>
        <taxon>Streptophyta</taxon>
        <taxon>Embryophyta</taxon>
        <taxon>Tracheophyta</taxon>
        <taxon>Spermatophyta</taxon>
        <taxon>Magnoliopsida</taxon>
        <taxon>eudicotyledons</taxon>
        <taxon>Gunneridae</taxon>
        <taxon>Pentapetalae</taxon>
        <taxon>rosids</taxon>
        <taxon>fabids</taxon>
        <taxon>Fabales</taxon>
        <taxon>Fabaceae</taxon>
        <taxon>Papilionoideae</taxon>
        <taxon>50 kb inversion clade</taxon>
        <taxon>NPAAA clade</taxon>
        <taxon>indigoferoid/millettioid clade</taxon>
        <taxon>Phaseoleae</taxon>
        <taxon>Clitoria</taxon>
    </lineage>
</organism>
<evidence type="ECO:0000313" key="9">
    <source>
        <dbReference type="Proteomes" id="UP001359559"/>
    </source>
</evidence>
<dbReference type="GO" id="GO:0043531">
    <property type="term" value="F:ADP binding"/>
    <property type="evidence" value="ECO:0007669"/>
    <property type="project" value="InterPro"/>
</dbReference>
<dbReference type="SUPFAM" id="SSF52540">
    <property type="entry name" value="P-loop containing nucleoside triphosphate hydrolases"/>
    <property type="match status" value="1"/>
</dbReference>
<evidence type="ECO:0000259" key="7">
    <source>
        <dbReference type="Pfam" id="PF00931"/>
    </source>
</evidence>
<dbReference type="InterPro" id="IPR027417">
    <property type="entry name" value="P-loop_NTPase"/>
</dbReference>
<evidence type="ECO:0000256" key="2">
    <source>
        <dbReference type="ARBA" id="ARBA00022614"/>
    </source>
</evidence>
<dbReference type="Gene3D" id="3.80.10.10">
    <property type="entry name" value="Ribonuclease Inhibitor"/>
    <property type="match status" value="1"/>
</dbReference>
<dbReference type="AlphaFoldDB" id="A0AAN9JAW3"/>
<keyword evidence="3" id="KW-0677">Repeat</keyword>
<dbReference type="InterPro" id="IPR032675">
    <property type="entry name" value="LRR_dom_sf"/>
</dbReference>
<comment type="caution">
    <text evidence="8">The sequence shown here is derived from an EMBL/GenBank/DDBJ whole genome shotgun (WGS) entry which is preliminary data.</text>
</comment>
<dbReference type="InterPro" id="IPR003591">
    <property type="entry name" value="Leu-rich_rpt_typical-subtyp"/>
</dbReference>
<dbReference type="Pfam" id="PF13855">
    <property type="entry name" value="LRR_8"/>
    <property type="match status" value="1"/>
</dbReference>
<dbReference type="InterPro" id="IPR001611">
    <property type="entry name" value="Leu-rich_rpt"/>
</dbReference>
<sequence>MWELLGDDQVFTIGIYGMGGVGKTFLAAHIGNEIKRKGTFKDVFWVTVSHDCNILKLQHDIAEIMGVKLCGKDKITNTTNLLLAMLSREKTVFILDDVWEYIDLRHVGIPVGVNGIKLILTSRLKHVCLQMNCLPNNIVEMNPLLDKKEAWELFLLKLGHDGTPATLALQNQKIASSIVNRCYGLPLGICVMARTMKGVNNVHRWKHALEEIEKGEDVEDEVSRILIRSYENISGKNIRKCFLFCALFFGIDRREMIMKLVDNGLINGNRSLEKIFNEGHTILDKLIDNSLLLESKMYIGMHGMVRKMACHILLKERHSYMIECNKGLRKMPDVREWTNDLEAVSLMSNEIEEIQEGTSPNCPRLSNLFLNSNKINNIPECFFRHMNALTVLDLSNNEELTCLPNSLTNLRSLISLKLRECKKLRYVPPLGELQALLRLVISGCAIERVPEGLQSLISLKWLDLSKNEHLALEAGVLGGLTNMQYLDLEGCPKAKLAPQDMKSMSMLECFRGEFQDCRTTTIMSKMS</sequence>
<dbReference type="PRINTS" id="PR00364">
    <property type="entry name" value="DISEASERSIST"/>
</dbReference>
<dbReference type="GO" id="GO:0005524">
    <property type="term" value="F:ATP binding"/>
    <property type="evidence" value="ECO:0007669"/>
    <property type="project" value="UniProtKB-KW"/>
</dbReference>
<protein>
    <recommendedName>
        <fullName evidence="7">NB-ARC domain-containing protein</fullName>
    </recommendedName>
</protein>
<keyword evidence="6" id="KW-0067">ATP-binding</keyword>
<dbReference type="InterPro" id="IPR002182">
    <property type="entry name" value="NB-ARC"/>
</dbReference>
<keyword evidence="9" id="KW-1185">Reference proteome</keyword>
<dbReference type="InterPro" id="IPR042197">
    <property type="entry name" value="Apaf_helical"/>
</dbReference>
<dbReference type="Pfam" id="PF00931">
    <property type="entry name" value="NB-ARC"/>
    <property type="match status" value="1"/>
</dbReference>
<dbReference type="GO" id="GO:0006952">
    <property type="term" value="P:defense response"/>
    <property type="evidence" value="ECO:0007669"/>
    <property type="project" value="UniProtKB-KW"/>
</dbReference>
<gene>
    <name evidence="8" type="ORF">RJT34_18480</name>
</gene>
<evidence type="ECO:0000256" key="6">
    <source>
        <dbReference type="ARBA" id="ARBA00022840"/>
    </source>
</evidence>
<dbReference type="PANTHER" id="PTHR33463:SF187">
    <property type="entry name" value="AND NB-ARC DOMAIN DISEASE RESISTANCE PROTEIN, PUTATIVE-RELATED"/>
    <property type="match status" value="1"/>
</dbReference>
<evidence type="ECO:0000256" key="4">
    <source>
        <dbReference type="ARBA" id="ARBA00022741"/>
    </source>
</evidence>
<keyword evidence="5" id="KW-0611">Plant defense</keyword>
<keyword evidence="2" id="KW-0433">Leucine-rich repeat</keyword>
<evidence type="ECO:0000256" key="1">
    <source>
        <dbReference type="ARBA" id="ARBA00008894"/>
    </source>
</evidence>
<dbReference type="SMART" id="SM00369">
    <property type="entry name" value="LRR_TYP"/>
    <property type="match status" value="4"/>
</dbReference>
<comment type="similarity">
    <text evidence="1">Belongs to the disease resistance NB-LRR family.</text>
</comment>
<dbReference type="Gene3D" id="3.40.50.300">
    <property type="entry name" value="P-loop containing nucleotide triphosphate hydrolases"/>
    <property type="match status" value="1"/>
</dbReference>
<dbReference type="EMBL" id="JAYKXN010000004">
    <property type="protein sequence ID" value="KAK7295570.1"/>
    <property type="molecule type" value="Genomic_DNA"/>
</dbReference>
<dbReference type="Proteomes" id="UP001359559">
    <property type="component" value="Unassembled WGS sequence"/>
</dbReference>
<reference evidence="8 9" key="1">
    <citation type="submission" date="2024-01" db="EMBL/GenBank/DDBJ databases">
        <title>The genomes of 5 underutilized Papilionoideae crops provide insights into root nodulation and disease resistance.</title>
        <authorList>
            <person name="Yuan L."/>
        </authorList>
    </citation>
    <scope>NUCLEOTIDE SEQUENCE [LARGE SCALE GENOMIC DNA]</scope>
    <source>
        <strain evidence="8">LY-2023</strain>
        <tissue evidence="8">Leaf</tissue>
    </source>
</reference>
<evidence type="ECO:0000256" key="3">
    <source>
        <dbReference type="ARBA" id="ARBA00022737"/>
    </source>
</evidence>
<dbReference type="SUPFAM" id="SSF52058">
    <property type="entry name" value="L domain-like"/>
    <property type="match status" value="1"/>
</dbReference>
<proteinExistence type="inferred from homology"/>
<name>A0AAN9JAW3_CLITE</name>
<dbReference type="Gene3D" id="1.10.8.430">
    <property type="entry name" value="Helical domain of apoptotic protease-activating factors"/>
    <property type="match status" value="1"/>
</dbReference>
<dbReference type="FunFam" id="3.40.50.300:FF:001091">
    <property type="entry name" value="Probable disease resistance protein At1g61300"/>
    <property type="match status" value="1"/>
</dbReference>
<feature type="domain" description="NB-ARC" evidence="7">
    <location>
        <begin position="7"/>
        <end position="157"/>
    </location>
</feature>
<evidence type="ECO:0000256" key="5">
    <source>
        <dbReference type="ARBA" id="ARBA00022821"/>
    </source>
</evidence>